<evidence type="ECO:0000256" key="1">
    <source>
        <dbReference type="SAM" id="SignalP"/>
    </source>
</evidence>
<feature type="chain" id="PRO_5007896913" evidence="1">
    <location>
        <begin position="18"/>
        <end position="195"/>
    </location>
</feature>
<feature type="signal peptide" evidence="1">
    <location>
        <begin position="1"/>
        <end position="17"/>
    </location>
</feature>
<accession>A0A168FSK9</accession>
<evidence type="ECO:0000313" key="2">
    <source>
        <dbReference type="EMBL" id="OAA75567.1"/>
    </source>
</evidence>
<dbReference type="Proteomes" id="UP000076881">
    <property type="component" value="Unassembled WGS sequence"/>
</dbReference>
<sequence length="195" mass="21762">MKVSLVSVALALSAVSATDISSRATQLEEAKAVTDNLLFNINLTEFESFRADRNPGYLDWTSDSCSYSPDNPLWFPFSPGCERHDFGLICYACSEKYYWGVWFYNGGAAPGKRSEEAEAMYQVALERQETLLSEAQRLGLIPEHHEGGFALWGDPEGPAANANATAVDEFMKSVPEELLEQDRLMKMVSPRRVHN</sequence>
<dbReference type="InterPro" id="IPR036444">
    <property type="entry name" value="PLipase_A2_dom_sf"/>
</dbReference>
<comment type="caution">
    <text evidence="2">The sequence shown here is derived from an EMBL/GenBank/DDBJ whole genome shotgun (WGS) entry which is preliminary data.</text>
</comment>
<dbReference type="Gene3D" id="1.20.90.10">
    <property type="entry name" value="Phospholipase A2 domain"/>
    <property type="match status" value="1"/>
</dbReference>
<dbReference type="EMBL" id="AZHF01000005">
    <property type="protein sequence ID" value="OAA75567.1"/>
    <property type="molecule type" value="Genomic_DNA"/>
</dbReference>
<organism evidence="2 3">
    <name type="scientific">Akanthomyces lecanii RCEF 1005</name>
    <dbReference type="NCBI Taxonomy" id="1081108"/>
    <lineage>
        <taxon>Eukaryota</taxon>
        <taxon>Fungi</taxon>
        <taxon>Dikarya</taxon>
        <taxon>Ascomycota</taxon>
        <taxon>Pezizomycotina</taxon>
        <taxon>Sordariomycetes</taxon>
        <taxon>Hypocreomycetidae</taxon>
        <taxon>Hypocreales</taxon>
        <taxon>Cordycipitaceae</taxon>
        <taxon>Akanthomyces</taxon>
        <taxon>Cordyceps confragosa</taxon>
    </lineage>
</organism>
<dbReference type="Pfam" id="PF09056">
    <property type="entry name" value="Phospholip_A2_3"/>
    <property type="match status" value="1"/>
</dbReference>
<gene>
    <name evidence="2" type="ORF">LEL_07555</name>
</gene>
<protein>
    <submittedName>
        <fullName evidence="2">Phospholipase A2</fullName>
    </submittedName>
</protein>
<reference evidence="2 3" key="1">
    <citation type="journal article" date="2016" name="Genome Biol. Evol.">
        <title>Divergent and convergent evolution of fungal pathogenicity.</title>
        <authorList>
            <person name="Shang Y."/>
            <person name="Xiao G."/>
            <person name="Zheng P."/>
            <person name="Cen K."/>
            <person name="Zhan S."/>
            <person name="Wang C."/>
        </authorList>
    </citation>
    <scope>NUCLEOTIDE SEQUENCE [LARGE SCALE GENOMIC DNA]</scope>
    <source>
        <strain evidence="2 3">RCEF 1005</strain>
    </source>
</reference>
<dbReference type="GO" id="GO:0006644">
    <property type="term" value="P:phospholipid metabolic process"/>
    <property type="evidence" value="ECO:0007669"/>
    <property type="project" value="InterPro"/>
</dbReference>
<keyword evidence="1" id="KW-0732">Signal</keyword>
<dbReference type="AlphaFoldDB" id="A0A168FSK9"/>
<dbReference type="OrthoDB" id="5120271at2759"/>
<dbReference type="GO" id="GO:0004623">
    <property type="term" value="F:phospholipase A2 activity"/>
    <property type="evidence" value="ECO:0007669"/>
    <property type="project" value="InterPro"/>
</dbReference>
<evidence type="ECO:0000313" key="3">
    <source>
        <dbReference type="Proteomes" id="UP000076881"/>
    </source>
</evidence>
<proteinExistence type="predicted"/>
<dbReference type="SUPFAM" id="SSF48619">
    <property type="entry name" value="Phospholipase A2, PLA2"/>
    <property type="match status" value="1"/>
</dbReference>
<dbReference type="InterPro" id="IPR015141">
    <property type="entry name" value="PLipase_A2_prok/fun"/>
</dbReference>
<keyword evidence="3" id="KW-1185">Reference proteome</keyword>
<dbReference type="GO" id="GO:0050482">
    <property type="term" value="P:arachidonate secretion"/>
    <property type="evidence" value="ECO:0007669"/>
    <property type="project" value="InterPro"/>
</dbReference>
<name>A0A168FSK9_CORDF</name>